<accession>A0A1D8CVE9</accession>
<proteinExistence type="predicted"/>
<dbReference type="Proteomes" id="UP000095185">
    <property type="component" value="Chromosome"/>
</dbReference>
<gene>
    <name evidence="1" type="ORF">BIU88_00830</name>
</gene>
<evidence type="ECO:0000313" key="1">
    <source>
        <dbReference type="EMBL" id="AOS82820.1"/>
    </source>
</evidence>
<dbReference type="STRING" id="274537.BIU88_00830"/>
<sequence length="87" mass="10252">MKLPTTPPLSYLYIEVHQQRGIRKAAATLRENYTYKLFYLNILADSIATRFFQQIYIQFHYQSLLKRFDFSTFNGKSCGNFTKALSI</sequence>
<dbReference type="RefSeq" id="WP_069808551.1">
    <property type="nucleotide sequence ID" value="NZ_CP017305.1"/>
</dbReference>
<evidence type="ECO:0000313" key="2">
    <source>
        <dbReference type="Proteomes" id="UP000095185"/>
    </source>
</evidence>
<dbReference type="AlphaFoldDB" id="A0A1D8CVE9"/>
<organism evidence="1 2">
    <name type="scientific">Chlorobaculum limnaeum</name>
    <dbReference type="NCBI Taxonomy" id="274537"/>
    <lineage>
        <taxon>Bacteria</taxon>
        <taxon>Pseudomonadati</taxon>
        <taxon>Chlorobiota</taxon>
        <taxon>Chlorobiia</taxon>
        <taxon>Chlorobiales</taxon>
        <taxon>Chlorobiaceae</taxon>
        <taxon>Chlorobaculum</taxon>
    </lineage>
</organism>
<dbReference type="EMBL" id="CP017305">
    <property type="protein sequence ID" value="AOS82820.1"/>
    <property type="molecule type" value="Genomic_DNA"/>
</dbReference>
<dbReference type="KEGG" id="clz:BIU88_00830"/>
<protein>
    <submittedName>
        <fullName evidence="1">Uncharacterized protein</fullName>
    </submittedName>
</protein>
<keyword evidence="2" id="KW-1185">Reference proteome</keyword>
<name>A0A1D8CVE9_CHLLM</name>
<reference evidence="1" key="1">
    <citation type="submission" date="2016-09" db="EMBL/GenBank/DDBJ databases">
        <title>Genome sequence of Chlorobaculum limnaeum.</title>
        <authorList>
            <person name="Liu Z."/>
            <person name="Tank M."/>
            <person name="Bryant D.A."/>
        </authorList>
    </citation>
    <scope>NUCLEOTIDE SEQUENCE [LARGE SCALE GENOMIC DNA]</scope>
    <source>
        <strain evidence="1">DSM 1677</strain>
    </source>
</reference>
<dbReference type="OrthoDB" id="9847724at2"/>